<dbReference type="RefSeq" id="XP_004337772.1">
    <property type="nucleotide sequence ID" value="XM_004337724.1"/>
</dbReference>
<feature type="repeat" description="RCC1" evidence="3">
    <location>
        <begin position="267"/>
        <end position="318"/>
    </location>
</feature>
<evidence type="ECO:0000313" key="6">
    <source>
        <dbReference type="EMBL" id="ELR15759.1"/>
    </source>
</evidence>
<feature type="compositionally biased region" description="Basic and acidic residues" evidence="4">
    <location>
        <begin position="1530"/>
        <end position="1553"/>
    </location>
</feature>
<evidence type="ECO:0000313" key="7">
    <source>
        <dbReference type="Proteomes" id="UP000011083"/>
    </source>
</evidence>
<feature type="compositionally biased region" description="Low complexity" evidence="4">
    <location>
        <begin position="955"/>
        <end position="971"/>
    </location>
</feature>
<feature type="compositionally biased region" description="Low complexity" evidence="4">
    <location>
        <begin position="1492"/>
        <end position="1516"/>
    </location>
</feature>
<sequence>MGQLGYATTAKNIGIPALVESLQGRRRVKQIACGASSTYQLLGGVLPGALVHSTTSRQIPQLTGKVAKHISCSSSPAMYSTVVLDNGECLLSQLPSDKWGSARQVVATGTHFLALLEDGWVVQRDHRLGGLPSTEHQVLPPHHSIIAIAANELYSAALSDTGELYTWGIGPLGHKGASNPIKPKPEKVLGALENKRVISVACGREHMACVTDAGELYTWGSATRNQLGHGEVGAKLAEPQRVQALAGKKIVACSCGDYFSACVSDTGVLYTWGDGSTGALGHGEMTNEPSPRLVEAFKNKTVKSVVCGACHTVCIVLAGINQNQSLLMADLGRICEAEELKGGHTLDEEECFYDVKLRCAREPLKPALRAHKAELKTVDAADEEAPSSSSSSSPAAAADMWELVVDGMEHAVMVEFVRYLYTDRVSPDLEDRLLVLLCVVAERFHLSRLQAKCQAYWEQGVTPANVEAKMALLLDEEQLALAEAAERVKEESEASTLKNSDAPYHLVVFTRLRIACVEFLQQRLLEMEAMTEASGPANPHADAQREQQAVIRQNLDRLRESTGTLEHAQLKSLATDGVDNSAPTTTTATTPPSDKADDVAHHVNDDDDDDDDEFIQEMNEPAAEDDELVDYLDEEDYAEVLRQRKAREEKRVRVEKREAQKLRAKRESEDRQEEEATRANHSLGADLGAYVGSARYADIVFEVEDVRIPAHKALLCARSSHFRAMLTSGMREAQSGRIVVPEISSSAFSTVLKYLYTSEADVNEENVIELLIVCNLYSIQQLQEQCENYIESGIQLDNVTELLQMAHQFQTHHLRSVAMNYLVGRLKGDFSKLEGFSELSQDIQDEFKRGIPCPGESLIKAKSGGFQGKRFYFVVISRDFFKKRVLKGEEKWDIVVQFEPHPTDSAATTTTATADQAASNAGSAAGGGDDADKGDDKADDVADKAEAGEGHHDAGAASSSSSSSSGSSSDAMAKLFDFGLHSGTQRGRRPAGRRSHAGGIPLRGRSDKHRTASSPLLPFSAPLGTAPAPAAPATTPTSPASPVSFDTSPAFDTPASPSSPSSFSFLNTTSAASPSSPSSPSSSSSFFTTATTASAAASPSPSSSPSPPSADIGTVLSSLTSTPASLTTALSMSTDQHPTKEPAPSTTGAGFIRGRRRVKKSVSAEVGDAGHAQASAASYFAATATTPATNEEEEDIAAAAAIARRSAGDEEDRPSVLLTSNSDGTYTASFMPYKLGQYSISVSLNGTPIKNSPFRVRFEKPIFSRNCRAAFKGDSGSGVIIAGKEATLIIQSRDINNRPITVGGAEPGFRVCVYLPSAKESTVMSSNPSFYFNPARQGLSDKGLTDVYVRDNKDGTYTATFALRRSGDFLVDVVRHEISDKMRLPIFGSPYPIACFPAGAHGPKCEAEGTPSLHPCVRDGLVSAVMGKPASFHIRTFDRYANRRDVGGDTFVVRLIRRGAVPLVRNEEEEREKEEERKREENSKKQNEEKCSPGGMMSLSSSTSSSTSSLSTPLTPEQQQQFEDENIDAAEQRRDDERKNKKQELAERKRKQAEEWRQLDALLQQHELVRGVVTDEGDGTYHATYTVPPDIHDIALRNRAALEAAAAAATTPDATSSSAEATSSGAEATSVAAEAAAEGDGEAWPQEYQLVVTLLDGGMVRDSPFNLLLLHEGFVFDDDHAGVGSAHASLLGAAATIGASTPRGLASAENAEPTTPRIAIQRVAGGDDNDAFLRGLKSDESENDDVEDELKSDDSENDDADEKNENGKNKDDESEDDDNDDVQSKRVVRKVMTKKTGPRPRPRTLSFAKPTTITTPPSFSPPTSPRAAPTSTASAPSSPFRLPPSSSSSAPSLLLPATVTTANPAASAPPVPLLPMPALAPAQPSFVPASPGSPFSTEIFSTMFTAHMELMQPDAATFSFSPSGASASFLPPAAALPPPSFSFSSSPAPSSGSSTTTTTATSPFTFAFASADVSSSTSAALRMPSTPPAAFSFGPAPTTATAASLPFFGPPAGGLDGTPADESDGEDSELSSGSKKSRPGSD</sequence>
<name>L8GRG9_ACACF</name>
<dbReference type="Gene3D" id="2.130.10.30">
    <property type="entry name" value="Regulator of chromosome condensation 1/beta-lactamase-inhibitor protein II"/>
    <property type="match status" value="1"/>
</dbReference>
<dbReference type="CDD" id="cd14733">
    <property type="entry name" value="BACK"/>
    <property type="match status" value="1"/>
</dbReference>
<organism evidence="6 7">
    <name type="scientific">Acanthamoeba castellanii (strain ATCC 30010 / Neff)</name>
    <dbReference type="NCBI Taxonomy" id="1257118"/>
    <lineage>
        <taxon>Eukaryota</taxon>
        <taxon>Amoebozoa</taxon>
        <taxon>Discosea</taxon>
        <taxon>Longamoebia</taxon>
        <taxon>Centramoebida</taxon>
        <taxon>Acanthamoebidae</taxon>
        <taxon>Acanthamoeba</taxon>
    </lineage>
</organism>
<feature type="region of interest" description="Disordered" evidence="4">
    <location>
        <begin position="646"/>
        <end position="679"/>
    </location>
</feature>
<dbReference type="OrthoDB" id="18090at2759"/>
<dbReference type="Gene3D" id="2.60.40.10">
    <property type="entry name" value="Immunoglobulins"/>
    <property type="match status" value="3"/>
</dbReference>
<dbReference type="InterPro" id="IPR000408">
    <property type="entry name" value="Reg_chr_condens"/>
</dbReference>
<dbReference type="CDD" id="cd18186">
    <property type="entry name" value="BTB_POZ_ZBTB_KLHL-like"/>
    <property type="match status" value="1"/>
</dbReference>
<dbReference type="Pfam" id="PF00651">
    <property type="entry name" value="BTB"/>
    <property type="match status" value="1"/>
</dbReference>
<proteinExistence type="predicted"/>
<feature type="compositionally biased region" description="Low complexity" evidence="4">
    <location>
        <begin position="903"/>
        <end position="923"/>
    </location>
</feature>
<dbReference type="SUPFAM" id="SSF81296">
    <property type="entry name" value="E set domains"/>
    <property type="match status" value="3"/>
</dbReference>
<dbReference type="InterPro" id="IPR051625">
    <property type="entry name" value="Signaling_Regulatory_Domain"/>
</dbReference>
<dbReference type="KEGG" id="acan:ACA1_379410"/>
<feature type="region of interest" description="Disordered" evidence="4">
    <location>
        <begin position="903"/>
        <end position="1118"/>
    </location>
</feature>
<feature type="region of interest" description="Disordered" evidence="4">
    <location>
        <begin position="1131"/>
        <end position="1156"/>
    </location>
</feature>
<feature type="repeat" description="RCC1" evidence="3">
    <location>
        <begin position="214"/>
        <end position="266"/>
    </location>
</feature>
<feature type="compositionally biased region" description="Acidic residues" evidence="4">
    <location>
        <begin position="1772"/>
        <end position="1781"/>
    </location>
</feature>
<feature type="compositionally biased region" description="Low complexity" evidence="4">
    <location>
        <begin position="1020"/>
        <end position="1101"/>
    </location>
</feature>
<feature type="compositionally biased region" description="Low complexity" evidence="4">
    <location>
        <begin position="582"/>
        <end position="592"/>
    </location>
</feature>
<feature type="compositionally biased region" description="Acidic residues" evidence="4">
    <location>
        <begin position="1741"/>
        <end position="1762"/>
    </location>
</feature>
<dbReference type="Pfam" id="PF00630">
    <property type="entry name" value="Filamin"/>
    <property type="match status" value="1"/>
</dbReference>
<dbReference type="InterPro" id="IPR009091">
    <property type="entry name" value="RCC1/BLIP-II"/>
</dbReference>
<dbReference type="PROSITE" id="PS50097">
    <property type="entry name" value="BTB"/>
    <property type="match status" value="1"/>
</dbReference>
<dbReference type="SMART" id="SM00557">
    <property type="entry name" value="IG_FLMN"/>
    <property type="match status" value="2"/>
</dbReference>
<dbReference type="EMBL" id="KB008025">
    <property type="protein sequence ID" value="ELR15759.1"/>
    <property type="molecule type" value="Genomic_DNA"/>
</dbReference>
<dbReference type="InterPro" id="IPR017868">
    <property type="entry name" value="Filamin/ABP280_repeat-like"/>
</dbReference>
<dbReference type="Pfam" id="PF00415">
    <property type="entry name" value="RCC1"/>
    <property type="match status" value="4"/>
</dbReference>
<feature type="region of interest" description="Disordered" evidence="4">
    <location>
        <begin position="1724"/>
        <end position="1852"/>
    </location>
</feature>
<keyword evidence="1" id="KW-0677">Repeat</keyword>
<feature type="repeat" description="Filamin" evidence="2">
    <location>
        <begin position="1268"/>
        <end position="1395"/>
    </location>
</feature>
<feature type="repeat" description="RCC1" evidence="3">
    <location>
        <begin position="162"/>
        <end position="213"/>
    </location>
</feature>
<gene>
    <name evidence="6" type="ORF">ACA1_379410</name>
</gene>
<feature type="compositionally biased region" description="Acidic residues" evidence="4">
    <location>
        <begin position="2019"/>
        <end position="2029"/>
    </location>
</feature>
<dbReference type="PROSITE" id="PS50194">
    <property type="entry name" value="FILAMIN_REPEAT"/>
    <property type="match status" value="2"/>
</dbReference>
<reference evidence="6 7" key="1">
    <citation type="journal article" date="2013" name="Genome Biol.">
        <title>Genome of Acanthamoeba castellanii highlights extensive lateral gene transfer and early evolution of tyrosine kinase signaling.</title>
        <authorList>
            <person name="Clarke M."/>
            <person name="Lohan A.J."/>
            <person name="Liu B."/>
            <person name="Lagkouvardos I."/>
            <person name="Roy S."/>
            <person name="Zafar N."/>
            <person name="Bertelli C."/>
            <person name="Schilde C."/>
            <person name="Kianianmomeni A."/>
            <person name="Burglin T.R."/>
            <person name="Frech C."/>
            <person name="Turcotte B."/>
            <person name="Kopec K.O."/>
            <person name="Synnott J.M."/>
            <person name="Choo C."/>
            <person name="Paponov I."/>
            <person name="Finkler A."/>
            <person name="Soon Heng Tan C."/>
            <person name="Hutchins A.P."/>
            <person name="Weinmeier T."/>
            <person name="Rattei T."/>
            <person name="Chu J.S."/>
            <person name="Gimenez G."/>
            <person name="Irimia M."/>
            <person name="Rigden D.J."/>
            <person name="Fitzpatrick D.A."/>
            <person name="Lorenzo-Morales J."/>
            <person name="Bateman A."/>
            <person name="Chiu C.H."/>
            <person name="Tang P."/>
            <person name="Hegemann P."/>
            <person name="Fromm H."/>
            <person name="Raoult D."/>
            <person name="Greub G."/>
            <person name="Miranda-Saavedra D."/>
            <person name="Chen N."/>
            <person name="Nash P."/>
            <person name="Ginger M.L."/>
            <person name="Horn M."/>
            <person name="Schaap P."/>
            <person name="Caler L."/>
            <person name="Loftus B."/>
        </authorList>
    </citation>
    <scope>NUCLEOTIDE SEQUENCE [LARGE SCALE GENOMIC DNA]</scope>
    <source>
        <strain evidence="6 7">Neff</strain>
    </source>
</reference>
<dbReference type="SUPFAM" id="SSF54695">
    <property type="entry name" value="POZ domain"/>
    <property type="match status" value="1"/>
</dbReference>
<feature type="compositionally biased region" description="Basic and acidic residues" evidence="4">
    <location>
        <begin position="594"/>
        <end position="604"/>
    </location>
</feature>
<accession>L8GRG9</accession>
<feature type="compositionally biased region" description="Basic residues" evidence="4">
    <location>
        <begin position="1786"/>
        <end position="1802"/>
    </location>
</feature>
<dbReference type="SMART" id="SM00225">
    <property type="entry name" value="BTB"/>
    <property type="match status" value="2"/>
</dbReference>
<evidence type="ECO:0000256" key="3">
    <source>
        <dbReference type="PROSITE-ProRule" id="PRU00235"/>
    </source>
</evidence>
<dbReference type="VEuPathDB" id="AmoebaDB:ACA1_379410"/>
<protein>
    <submittedName>
        <fullName evidence="6">Filamin repeat domain containing protein</fullName>
    </submittedName>
</protein>
<dbReference type="InterPro" id="IPR001298">
    <property type="entry name" value="Filamin/ABP280_rpt"/>
</dbReference>
<feature type="repeat" description="RCC1" evidence="3">
    <location>
        <begin position="1"/>
        <end position="44"/>
    </location>
</feature>
<feature type="compositionally biased region" description="Low complexity" evidence="4">
    <location>
        <begin position="1825"/>
        <end position="1852"/>
    </location>
</feature>
<dbReference type="InterPro" id="IPR014756">
    <property type="entry name" value="Ig_E-set"/>
</dbReference>
<feature type="region of interest" description="Disordered" evidence="4">
    <location>
        <begin position="2002"/>
        <end position="2042"/>
    </location>
</feature>
<evidence type="ECO:0000256" key="1">
    <source>
        <dbReference type="ARBA" id="ARBA00022737"/>
    </source>
</evidence>
<dbReference type="PANTHER" id="PTHR22872">
    <property type="entry name" value="BTK-BINDING PROTEIN-RELATED"/>
    <property type="match status" value="1"/>
</dbReference>
<feature type="compositionally biased region" description="Basic and acidic residues" evidence="4">
    <location>
        <begin position="930"/>
        <end position="954"/>
    </location>
</feature>
<dbReference type="SUPFAM" id="SSF50985">
    <property type="entry name" value="RCC1/BLIP-II"/>
    <property type="match status" value="1"/>
</dbReference>
<dbReference type="Proteomes" id="UP000011083">
    <property type="component" value="Unassembled WGS sequence"/>
</dbReference>
<dbReference type="InterPro" id="IPR000210">
    <property type="entry name" value="BTB/POZ_dom"/>
</dbReference>
<feature type="region of interest" description="Disordered" evidence="4">
    <location>
        <begin position="1466"/>
        <end position="1553"/>
    </location>
</feature>
<dbReference type="InterPro" id="IPR013783">
    <property type="entry name" value="Ig-like_fold"/>
</dbReference>
<feature type="compositionally biased region" description="Basic and acidic residues" evidence="4">
    <location>
        <begin position="646"/>
        <end position="678"/>
    </location>
</feature>
<evidence type="ECO:0000256" key="4">
    <source>
        <dbReference type="SAM" id="MobiDB-lite"/>
    </source>
</evidence>
<dbReference type="Gene3D" id="3.30.710.10">
    <property type="entry name" value="Potassium Channel Kv1.1, Chain A"/>
    <property type="match status" value="2"/>
</dbReference>
<feature type="region of interest" description="Disordered" evidence="4">
    <location>
        <begin position="1609"/>
        <end position="1640"/>
    </location>
</feature>
<feature type="domain" description="BTB" evidence="5">
    <location>
        <begin position="697"/>
        <end position="764"/>
    </location>
</feature>
<feature type="region of interest" description="Disordered" evidence="4">
    <location>
        <begin position="572"/>
        <end position="613"/>
    </location>
</feature>
<feature type="repeat" description="Filamin" evidence="2">
    <location>
        <begin position="1164"/>
        <end position="1258"/>
    </location>
</feature>
<dbReference type="InterPro" id="IPR011333">
    <property type="entry name" value="SKP1/BTB/POZ_sf"/>
</dbReference>
<feature type="compositionally biased region" description="Basic residues" evidence="4">
    <location>
        <begin position="986"/>
        <end position="996"/>
    </location>
</feature>
<evidence type="ECO:0000259" key="5">
    <source>
        <dbReference type="PROSITE" id="PS50097"/>
    </source>
</evidence>
<dbReference type="PROSITE" id="PS50012">
    <property type="entry name" value="RCC1_3"/>
    <property type="match status" value="4"/>
</dbReference>
<keyword evidence="7" id="KW-1185">Reference proteome</keyword>
<evidence type="ECO:0000256" key="2">
    <source>
        <dbReference type="PROSITE-ProRule" id="PRU00087"/>
    </source>
</evidence>
<feature type="compositionally biased region" description="Basic and acidic residues" evidence="4">
    <location>
        <begin position="1474"/>
        <end position="1491"/>
    </location>
</feature>
<feature type="compositionally biased region" description="Low complexity" evidence="4">
    <location>
        <begin position="1609"/>
        <end position="1638"/>
    </location>
</feature>
<dbReference type="GeneID" id="14916296"/>